<gene>
    <name evidence="1" type="ORF">O6H91_02G075800</name>
</gene>
<protein>
    <submittedName>
        <fullName evidence="1">Uncharacterized protein</fullName>
    </submittedName>
</protein>
<name>A0ACC2EGV6_DIPCM</name>
<proteinExistence type="predicted"/>
<dbReference type="EMBL" id="CM055093">
    <property type="protein sequence ID" value="KAJ7565799.1"/>
    <property type="molecule type" value="Genomic_DNA"/>
</dbReference>
<sequence length="429" mass="48603">METATGNAAALLQLPPGFRFHPTDEELVVHYLARKATNRPFPIPIIAEVDLYKFDPWELPQKALFGEKEWYFFSPRDRKYPNGSRPNRSAASGYWKATGTDKPISSDAGVFHKVGIKKALVFYKGRAPKGVKSNWIMHEYRLIGAGSTKPANARRKSSLRLDDWVLCRIYKRSKGSHSRLLATTKMEAEEESCLEDVLASLPDIDDSKLFLPRFGSFNVPVDQDHVIDCLFTGDSSETRNRSSLVHAEPWDSRIQHHYSGDAIDLHGELKPPLKESVLSHAGDVQGPQQGPQSHWSLEPGSRLREDLYQARLLLRRNSNFTERLQNFPIPRHKGKMIVSCHVQEDEVQSTCRSPTNCHNNQHQERQHDHHRQEINVSDGLSPAGASSLTYTMQGSDLIPSHLQLSCIPKFENDSRPFPKMNGFYVQSNS</sequence>
<reference evidence="2" key="1">
    <citation type="journal article" date="2024" name="Proc. Natl. Acad. Sci. U.S.A.">
        <title>Extraordinary preservation of gene collinearity over three hundred million years revealed in homosporous lycophytes.</title>
        <authorList>
            <person name="Li C."/>
            <person name="Wickell D."/>
            <person name="Kuo L.Y."/>
            <person name="Chen X."/>
            <person name="Nie B."/>
            <person name="Liao X."/>
            <person name="Peng D."/>
            <person name="Ji J."/>
            <person name="Jenkins J."/>
            <person name="Williams M."/>
            <person name="Shu S."/>
            <person name="Plott C."/>
            <person name="Barry K."/>
            <person name="Rajasekar S."/>
            <person name="Grimwood J."/>
            <person name="Han X."/>
            <person name="Sun S."/>
            <person name="Hou Z."/>
            <person name="He W."/>
            <person name="Dai G."/>
            <person name="Sun C."/>
            <person name="Schmutz J."/>
            <person name="Leebens-Mack J.H."/>
            <person name="Li F.W."/>
            <person name="Wang L."/>
        </authorList>
    </citation>
    <scope>NUCLEOTIDE SEQUENCE [LARGE SCALE GENOMIC DNA]</scope>
    <source>
        <strain evidence="2">cv. PW_Plant_1</strain>
    </source>
</reference>
<organism evidence="1 2">
    <name type="scientific">Diphasiastrum complanatum</name>
    <name type="common">Issler's clubmoss</name>
    <name type="synonym">Lycopodium complanatum</name>
    <dbReference type="NCBI Taxonomy" id="34168"/>
    <lineage>
        <taxon>Eukaryota</taxon>
        <taxon>Viridiplantae</taxon>
        <taxon>Streptophyta</taxon>
        <taxon>Embryophyta</taxon>
        <taxon>Tracheophyta</taxon>
        <taxon>Lycopodiopsida</taxon>
        <taxon>Lycopodiales</taxon>
        <taxon>Lycopodiaceae</taxon>
        <taxon>Lycopodioideae</taxon>
        <taxon>Diphasiastrum</taxon>
    </lineage>
</organism>
<dbReference type="Proteomes" id="UP001162992">
    <property type="component" value="Chromosome 2"/>
</dbReference>
<evidence type="ECO:0000313" key="2">
    <source>
        <dbReference type="Proteomes" id="UP001162992"/>
    </source>
</evidence>
<comment type="caution">
    <text evidence="1">The sequence shown here is derived from an EMBL/GenBank/DDBJ whole genome shotgun (WGS) entry which is preliminary data.</text>
</comment>
<accession>A0ACC2EGV6</accession>
<evidence type="ECO:0000313" key="1">
    <source>
        <dbReference type="EMBL" id="KAJ7565799.1"/>
    </source>
</evidence>
<keyword evidence="2" id="KW-1185">Reference proteome</keyword>